<dbReference type="GO" id="GO:0030014">
    <property type="term" value="C:CCR4-NOT complex"/>
    <property type="evidence" value="ECO:0007669"/>
    <property type="project" value="InterPro"/>
</dbReference>
<dbReference type="KEGG" id="qsa:O6P43_000555"/>
<name>A0AAD7QGZ4_QUISA</name>
<accession>A0AAD7QGZ4</accession>
<organism evidence="2 3">
    <name type="scientific">Quillaja saponaria</name>
    <name type="common">Soap bark tree</name>
    <dbReference type="NCBI Taxonomy" id="32244"/>
    <lineage>
        <taxon>Eukaryota</taxon>
        <taxon>Viridiplantae</taxon>
        <taxon>Streptophyta</taxon>
        <taxon>Embryophyta</taxon>
        <taxon>Tracheophyta</taxon>
        <taxon>Spermatophyta</taxon>
        <taxon>Magnoliopsida</taxon>
        <taxon>eudicotyledons</taxon>
        <taxon>Gunneridae</taxon>
        <taxon>Pentapetalae</taxon>
        <taxon>rosids</taxon>
        <taxon>fabids</taxon>
        <taxon>Fabales</taxon>
        <taxon>Quillajaceae</taxon>
        <taxon>Quillaja</taxon>
    </lineage>
</organism>
<dbReference type="Pfam" id="PF04078">
    <property type="entry name" value="Rcd1"/>
    <property type="match status" value="1"/>
</dbReference>
<proteinExistence type="inferred from homology"/>
<evidence type="ECO:0000313" key="2">
    <source>
        <dbReference type="EMBL" id="KAJ7981273.1"/>
    </source>
</evidence>
<protein>
    <submittedName>
        <fullName evidence="2">Cell differentiation, Rcd1-like protein</fullName>
    </submittedName>
</protein>
<dbReference type="InterPro" id="IPR011989">
    <property type="entry name" value="ARM-like"/>
</dbReference>
<dbReference type="Proteomes" id="UP001163823">
    <property type="component" value="Chromosome 1"/>
</dbReference>
<dbReference type="InterPro" id="IPR007216">
    <property type="entry name" value="CNOT9"/>
</dbReference>
<keyword evidence="3" id="KW-1185">Reference proteome</keyword>
<evidence type="ECO:0000256" key="1">
    <source>
        <dbReference type="ARBA" id="ARBA00006385"/>
    </source>
</evidence>
<sequence>MKITETTPLQLLSEKKEIRGELGPMLWNSFGTIAILLKEITAVYRILSSPNIPDQVLNRVCNALAILQSVAVHPDTRRHFIKANMPQYLYPFLSTLNKEKPQEYLRISSLGVIGSLAKSEDVEVIHFLIETQVFPHCLRCMEIGSAISKAVATLIVQKILMSDDGMKYCCTLADRFFVICCSLRQMVDTISEEPSSKQLLKYIVRCYLRLSENPRALDGLICCLPPKLTDASIINLLRDDRTAMGWLNQLLYNISTLHPKHRNLSRFARPLMRTETNGKH</sequence>
<comment type="similarity">
    <text evidence="1">Belongs to the CNOT9 family.</text>
</comment>
<dbReference type="SUPFAM" id="SSF48371">
    <property type="entry name" value="ARM repeat"/>
    <property type="match status" value="1"/>
</dbReference>
<evidence type="ECO:0000313" key="3">
    <source>
        <dbReference type="Proteomes" id="UP001163823"/>
    </source>
</evidence>
<dbReference type="GO" id="GO:0006402">
    <property type="term" value="P:mRNA catabolic process"/>
    <property type="evidence" value="ECO:0007669"/>
    <property type="project" value="InterPro"/>
</dbReference>
<gene>
    <name evidence="2" type="ORF">O6P43_000555</name>
</gene>
<dbReference type="Gene3D" id="1.25.10.10">
    <property type="entry name" value="Leucine-rich Repeat Variant"/>
    <property type="match status" value="1"/>
</dbReference>
<dbReference type="InterPro" id="IPR016024">
    <property type="entry name" value="ARM-type_fold"/>
</dbReference>
<comment type="caution">
    <text evidence="2">The sequence shown here is derived from an EMBL/GenBank/DDBJ whole genome shotgun (WGS) entry which is preliminary data.</text>
</comment>
<reference evidence="2 3" key="1">
    <citation type="journal article" date="2023" name="Science">
        <title>Elucidation of the pathway for biosynthesis of saponin adjuvants from the soapbark tree.</title>
        <authorList>
            <person name="Reed J."/>
            <person name="Orme A."/>
            <person name="El-Demerdash A."/>
            <person name="Owen C."/>
            <person name="Martin L.B.B."/>
            <person name="Misra R.C."/>
            <person name="Kikuchi S."/>
            <person name="Rejzek M."/>
            <person name="Martin A.C."/>
            <person name="Harkess A."/>
            <person name="Leebens-Mack J."/>
            <person name="Louveau T."/>
            <person name="Stephenson M.J."/>
            <person name="Osbourn A."/>
        </authorList>
    </citation>
    <scope>NUCLEOTIDE SEQUENCE [LARGE SCALE GENOMIC DNA]</scope>
    <source>
        <strain evidence="2">S10</strain>
    </source>
</reference>
<dbReference type="AlphaFoldDB" id="A0AAD7QGZ4"/>
<dbReference type="EMBL" id="JARAOO010000001">
    <property type="protein sequence ID" value="KAJ7981273.1"/>
    <property type="molecule type" value="Genomic_DNA"/>
</dbReference>
<dbReference type="PANTHER" id="PTHR12262">
    <property type="entry name" value="CCR4-NOT TRANSCRIPTION COMPLEX SUBUNIT 9"/>
    <property type="match status" value="1"/>
</dbReference>